<keyword evidence="4" id="KW-0547">Nucleotide-binding</keyword>
<comment type="catalytic activity">
    <reaction evidence="8">
        <text>L-seryl-[protein] + ATP = O-phospho-L-seryl-[protein] + ADP + H(+)</text>
        <dbReference type="Rhea" id="RHEA:17989"/>
        <dbReference type="Rhea" id="RHEA-COMP:9863"/>
        <dbReference type="Rhea" id="RHEA-COMP:11604"/>
        <dbReference type="ChEBI" id="CHEBI:15378"/>
        <dbReference type="ChEBI" id="CHEBI:29999"/>
        <dbReference type="ChEBI" id="CHEBI:30616"/>
        <dbReference type="ChEBI" id="CHEBI:83421"/>
        <dbReference type="ChEBI" id="CHEBI:456216"/>
        <dbReference type="EC" id="2.7.11.1"/>
    </reaction>
</comment>
<accession>A0A699ZQ08</accession>
<keyword evidence="5" id="KW-0418">Kinase</keyword>
<sequence>ELLLGTGHGPEVDWWALGAILYEFVIGVPPFNADSPEEIFDNILDRSISWPEDEEDMSLECRDL</sequence>
<dbReference type="PANTHER" id="PTHR24356">
    <property type="entry name" value="SERINE/THREONINE-PROTEIN KINASE"/>
    <property type="match status" value="1"/>
</dbReference>
<feature type="non-terminal residue" evidence="10">
    <location>
        <position position="1"/>
    </location>
</feature>
<dbReference type="AlphaFoldDB" id="A0A699ZQ08"/>
<dbReference type="EC" id="2.7.11.1" evidence="1"/>
<reference evidence="10 11" key="1">
    <citation type="submission" date="2020-02" db="EMBL/GenBank/DDBJ databases">
        <title>Draft genome sequence of Haematococcus lacustris strain NIES-144.</title>
        <authorList>
            <person name="Morimoto D."/>
            <person name="Nakagawa S."/>
            <person name="Yoshida T."/>
            <person name="Sawayama S."/>
        </authorList>
    </citation>
    <scope>NUCLEOTIDE SEQUENCE [LARGE SCALE GENOMIC DNA]</scope>
    <source>
        <strain evidence="10 11">NIES-144</strain>
    </source>
</reference>
<dbReference type="Proteomes" id="UP000485058">
    <property type="component" value="Unassembled WGS sequence"/>
</dbReference>
<dbReference type="EMBL" id="BLLF01002625">
    <property type="protein sequence ID" value="GFH24763.1"/>
    <property type="molecule type" value="Genomic_DNA"/>
</dbReference>
<evidence type="ECO:0000256" key="2">
    <source>
        <dbReference type="ARBA" id="ARBA00022527"/>
    </source>
</evidence>
<protein>
    <recommendedName>
        <fullName evidence="1">non-specific serine/threonine protein kinase</fullName>
        <ecNumber evidence="1">2.7.11.1</ecNumber>
    </recommendedName>
</protein>
<feature type="domain" description="Protein kinase" evidence="9">
    <location>
        <begin position="1"/>
        <end position="64"/>
    </location>
</feature>
<dbReference type="Pfam" id="PF00069">
    <property type="entry name" value="Pkinase"/>
    <property type="match status" value="1"/>
</dbReference>
<evidence type="ECO:0000259" key="9">
    <source>
        <dbReference type="PROSITE" id="PS50011"/>
    </source>
</evidence>
<evidence type="ECO:0000256" key="7">
    <source>
        <dbReference type="ARBA" id="ARBA00047899"/>
    </source>
</evidence>
<dbReference type="InterPro" id="IPR050236">
    <property type="entry name" value="Ser_Thr_kinase_AGC"/>
</dbReference>
<evidence type="ECO:0000313" key="10">
    <source>
        <dbReference type="EMBL" id="GFH24763.1"/>
    </source>
</evidence>
<dbReference type="GO" id="GO:0035556">
    <property type="term" value="P:intracellular signal transduction"/>
    <property type="evidence" value="ECO:0007669"/>
    <property type="project" value="TreeGrafter"/>
</dbReference>
<evidence type="ECO:0000256" key="6">
    <source>
        <dbReference type="ARBA" id="ARBA00022840"/>
    </source>
</evidence>
<dbReference type="PANTHER" id="PTHR24356:SF1">
    <property type="entry name" value="SERINE_THREONINE-PROTEIN KINASE GREATWALL"/>
    <property type="match status" value="1"/>
</dbReference>
<comment type="caution">
    <text evidence="10">The sequence shown here is derived from an EMBL/GenBank/DDBJ whole genome shotgun (WGS) entry which is preliminary data.</text>
</comment>
<keyword evidence="6" id="KW-0067">ATP-binding</keyword>
<keyword evidence="2" id="KW-0723">Serine/threonine-protein kinase</keyword>
<gene>
    <name evidence="10" type="ORF">HaLaN_22616</name>
</gene>
<feature type="non-terminal residue" evidence="10">
    <location>
        <position position="64"/>
    </location>
</feature>
<dbReference type="PROSITE" id="PS50011">
    <property type="entry name" value="PROTEIN_KINASE_DOM"/>
    <property type="match status" value="1"/>
</dbReference>
<comment type="catalytic activity">
    <reaction evidence="7">
        <text>L-threonyl-[protein] + ATP = O-phospho-L-threonyl-[protein] + ADP + H(+)</text>
        <dbReference type="Rhea" id="RHEA:46608"/>
        <dbReference type="Rhea" id="RHEA-COMP:11060"/>
        <dbReference type="Rhea" id="RHEA-COMP:11605"/>
        <dbReference type="ChEBI" id="CHEBI:15378"/>
        <dbReference type="ChEBI" id="CHEBI:30013"/>
        <dbReference type="ChEBI" id="CHEBI:30616"/>
        <dbReference type="ChEBI" id="CHEBI:61977"/>
        <dbReference type="ChEBI" id="CHEBI:456216"/>
        <dbReference type="EC" id="2.7.11.1"/>
    </reaction>
</comment>
<evidence type="ECO:0000256" key="3">
    <source>
        <dbReference type="ARBA" id="ARBA00022679"/>
    </source>
</evidence>
<dbReference type="GO" id="GO:0005524">
    <property type="term" value="F:ATP binding"/>
    <property type="evidence" value="ECO:0007669"/>
    <property type="project" value="UniProtKB-KW"/>
</dbReference>
<evidence type="ECO:0000256" key="5">
    <source>
        <dbReference type="ARBA" id="ARBA00022777"/>
    </source>
</evidence>
<evidence type="ECO:0000256" key="8">
    <source>
        <dbReference type="ARBA" id="ARBA00048679"/>
    </source>
</evidence>
<dbReference type="SUPFAM" id="SSF56112">
    <property type="entry name" value="Protein kinase-like (PK-like)"/>
    <property type="match status" value="1"/>
</dbReference>
<proteinExistence type="predicted"/>
<evidence type="ECO:0000256" key="1">
    <source>
        <dbReference type="ARBA" id="ARBA00012513"/>
    </source>
</evidence>
<dbReference type="InterPro" id="IPR011009">
    <property type="entry name" value="Kinase-like_dom_sf"/>
</dbReference>
<dbReference type="InterPro" id="IPR000719">
    <property type="entry name" value="Prot_kinase_dom"/>
</dbReference>
<dbReference type="Gene3D" id="1.10.510.10">
    <property type="entry name" value="Transferase(Phosphotransferase) domain 1"/>
    <property type="match status" value="1"/>
</dbReference>
<dbReference type="GO" id="GO:0004674">
    <property type="term" value="F:protein serine/threonine kinase activity"/>
    <property type="evidence" value="ECO:0007669"/>
    <property type="project" value="UniProtKB-KW"/>
</dbReference>
<evidence type="ECO:0000313" key="11">
    <source>
        <dbReference type="Proteomes" id="UP000485058"/>
    </source>
</evidence>
<organism evidence="10 11">
    <name type="scientific">Haematococcus lacustris</name>
    <name type="common">Green alga</name>
    <name type="synonym">Haematococcus pluvialis</name>
    <dbReference type="NCBI Taxonomy" id="44745"/>
    <lineage>
        <taxon>Eukaryota</taxon>
        <taxon>Viridiplantae</taxon>
        <taxon>Chlorophyta</taxon>
        <taxon>core chlorophytes</taxon>
        <taxon>Chlorophyceae</taxon>
        <taxon>CS clade</taxon>
        <taxon>Chlamydomonadales</taxon>
        <taxon>Haematococcaceae</taxon>
        <taxon>Haematococcus</taxon>
    </lineage>
</organism>
<keyword evidence="11" id="KW-1185">Reference proteome</keyword>
<keyword evidence="3" id="KW-0808">Transferase</keyword>
<name>A0A699ZQ08_HAELA</name>
<evidence type="ECO:0000256" key="4">
    <source>
        <dbReference type="ARBA" id="ARBA00022741"/>
    </source>
</evidence>